<dbReference type="OrthoDB" id="195104at2"/>
<dbReference type="EMBL" id="CP001614">
    <property type="protein sequence ID" value="ACR13201.1"/>
    <property type="molecule type" value="Genomic_DNA"/>
</dbReference>
<dbReference type="InterPro" id="IPR023846">
    <property type="entry name" value="CHP04042_MSMEG0570"/>
</dbReference>
<keyword evidence="2" id="KW-1185">Reference proteome</keyword>
<dbReference type="eggNOG" id="COG2072">
    <property type="taxonomic scope" value="Bacteria"/>
</dbReference>
<evidence type="ECO:0000313" key="2">
    <source>
        <dbReference type="Proteomes" id="UP000009080"/>
    </source>
</evidence>
<protein>
    <recommendedName>
        <fullName evidence="3">MSMEG_0570 family nitrogen starvation response protein</fullName>
    </recommendedName>
</protein>
<dbReference type="HOGENOM" id="CLU_163946_0_0_6"/>
<dbReference type="KEGG" id="ttu:TERTU_4230"/>
<gene>
    <name evidence="1" type="ordered locus">TERTU_4230</name>
</gene>
<dbReference type="AlphaFoldDB" id="C5BI55"/>
<dbReference type="Proteomes" id="UP000009080">
    <property type="component" value="Chromosome"/>
</dbReference>
<sequence>MPAVYFDVAWPDGDCQTYYSPSTVIHQAFEAGDEYPLEDFAARVNSALELASARVQAKYGFACSAAADEQLKINHKIVALREQGAAGAVTLLAFR</sequence>
<organism evidence="1 2">
    <name type="scientific">Teredinibacter turnerae (strain ATCC 39867 / T7901)</name>
    <dbReference type="NCBI Taxonomy" id="377629"/>
    <lineage>
        <taxon>Bacteria</taxon>
        <taxon>Pseudomonadati</taxon>
        <taxon>Pseudomonadota</taxon>
        <taxon>Gammaproteobacteria</taxon>
        <taxon>Cellvibrionales</taxon>
        <taxon>Cellvibrionaceae</taxon>
        <taxon>Teredinibacter</taxon>
    </lineage>
</organism>
<proteinExistence type="predicted"/>
<accession>C5BI55</accession>
<name>C5BI55_TERTT</name>
<dbReference type="RefSeq" id="WP_015819314.1">
    <property type="nucleotide sequence ID" value="NC_012997.1"/>
</dbReference>
<evidence type="ECO:0000313" key="1">
    <source>
        <dbReference type="EMBL" id="ACR13201.1"/>
    </source>
</evidence>
<dbReference type="NCBIfam" id="TIGR04042">
    <property type="entry name" value="MSMEG_0570_fam"/>
    <property type="match status" value="1"/>
</dbReference>
<evidence type="ECO:0008006" key="3">
    <source>
        <dbReference type="Google" id="ProtNLM"/>
    </source>
</evidence>
<reference evidence="1 2" key="1">
    <citation type="journal article" date="2009" name="PLoS ONE">
        <title>The complete genome of Teredinibacter turnerae T7901: an intracellular endosymbiont of marine wood-boring bivalves (shipworms).</title>
        <authorList>
            <person name="Yang J.C."/>
            <person name="Madupu R."/>
            <person name="Durkin A.S."/>
            <person name="Ekborg N.A."/>
            <person name="Pedamallu C.S."/>
            <person name="Hostetler J.B."/>
            <person name="Radune D."/>
            <person name="Toms B.S."/>
            <person name="Henrissat B."/>
            <person name="Coutinho P.M."/>
            <person name="Schwarz S."/>
            <person name="Field L."/>
            <person name="Trindade-Silva A.E."/>
            <person name="Soares C.A.G."/>
            <person name="Elshahawi S."/>
            <person name="Hanora A."/>
            <person name="Schmidt E.W."/>
            <person name="Haygood M.G."/>
            <person name="Posfai J."/>
            <person name="Benner J."/>
            <person name="Madinger C."/>
            <person name="Nove J."/>
            <person name="Anton B."/>
            <person name="Chaudhary K."/>
            <person name="Foster J."/>
            <person name="Holman A."/>
            <person name="Kumar S."/>
            <person name="Lessard P.A."/>
            <person name="Luyten Y.A."/>
            <person name="Slatko B."/>
            <person name="Wood N."/>
            <person name="Wu B."/>
            <person name="Teplitski M."/>
            <person name="Mougous J.D."/>
            <person name="Ward N."/>
            <person name="Eisen J.A."/>
            <person name="Badger J.H."/>
            <person name="Distel D.L."/>
        </authorList>
    </citation>
    <scope>NUCLEOTIDE SEQUENCE [LARGE SCALE GENOMIC DNA]</scope>
    <source>
        <strain evidence="2">ATCC 39867 / T7901</strain>
    </source>
</reference>
<dbReference type="STRING" id="377629.TERTU_4230"/>